<organism evidence="1 2">
    <name type="scientific">Paraglaciecola polaris LMG 21857</name>
    <dbReference type="NCBI Taxonomy" id="1129793"/>
    <lineage>
        <taxon>Bacteria</taxon>
        <taxon>Pseudomonadati</taxon>
        <taxon>Pseudomonadota</taxon>
        <taxon>Gammaproteobacteria</taxon>
        <taxon>Alteromonadales</taxon>
        <taxon>Alteromonadaceae</taxon>
        <taxon>Paraglaciecola</taxon>
    </lineage>
</organism>
<dbReference type="InterPro" id="IPR012349">
    <property type="entry name" value="Split_barrel_FMN-bd"/>
</dbReference>
<sequence>MFVPKNMHMQGNDTIVQFIKDHSFGILVSESLEATHIPFIFSPDEGEKGVLYGHIAKANPQCKQLAQENALVIFNGPHGYISPTWYENGPGVPTWNYAAVHCRGRATLLNDAHTIETMNRLVAKYEPNLLNDEVLMPQDYQAKLRQAVVGFKIDIEHIDAKEKLGQQRKIADQHGVHTALSTSDALGDKQLANYMQRRQLGVGAINQP</sequence>
<dbReference type="Pfam" id="PF04299">
    <property type="entry name" value="FMN_bind_2"/>
    <property type="match status" value="1"/>
</dbReference>
<dbReference type="PIRSF" id="PIRSF010372">
    <property type="entry name" value="PaiB"/>
    <property type="match status" value="1"/>
</dbReference>
<proteinExistence type="predicted"/>
<gene>
    <name evidence="1" type="primary">paiB</name>
    <name evidence="1" type="ORF">GPLA_1726</name>
</gene>
<dbReference type="Proteomes" id="UP000006322">
    <property type="component" value="Unassembled WGS sequence"/>
</dbReference>
<protein>
    <submittedName>
        <fullName evidence="1">Transcriptional regulator</fullName>
    </submittedName>
</protein>
<dbReference type="RefSeq" id="WP_007104423.1">
    <property type="nucleotide sequence ID" value="NZ_BAER01000044.1"/>
</dbReference>
<dbReference type="PANTHER" id="PTHR35802">
    <property type="entry name" value="PROTEASE SYNTHASE AND SPORULATION PROTEIN PAI 2"/>
    <property type="match status" value="1"/>
</dbReference>
<comment type="caution">
    <text evidence="1">The sequence shown here is derived from an EMBL/GenBank/DDBJ whole genome shotgun (WGS) entry which is preliminary data.</text>
</comment>
<dbReference type="AlphaFoldDB" id="K6Z8Y8"/>
<evidence type="ECO:0000313" key="2">
    <source>
        <dbReference type="Proteomes" id="UP000006322"/>
    </source>
</evidence>
<dbReference type="OrthoDB" id="9794948at2"/>
<dbReference type="SUPFAM" id="SSF50475">
    <property type="entry name" value="FMN-binding split barrel"/>
    <property type="match status" value="1"/>
</dbReference>
<dbReference type="Gene3D" id="2.30.110.10">
    <property type="entry name" value="Electron Transport, Fmn-binding Protein, Chain A"/>
    <property type="match status" value="1"/>
</dbReference>
<dbReference type="EMBL" id="BAER01000044">
    <property type="protein sequence ID" value="GAC32636.1"/>
    <property type="molecule type" value="Genomic_DNA"/>
</dbReference>
<reference evidence="2" key="1">
    <citation type="journal article" date="2014" name="Environ. Microbiol.">
        <title>Comparative genomics of the marine bacterial genus Glaciecola reveals the high degree of genomic diversity and genomic characteristic for cold adaptation.</title>
        <authorList>
            <person name="Qin Q.L."/>
            <person name="Xie B.B."/>
            <person name="Yu Y."/>
            <person name="Shu Y.L."/>
            <person name="Rong J.C."/>
            <person name="Zhang Y.J."/>
            <person name="Zhao D.L."/>
            <person name="Chen X.L."/>
            <person name="Zhang X.Y."/>
            <person name="Chen B."/>
            <person name="Zhou B.C."/>
            <person name="Zhang Y.Z."/>
        </authorList>
    </citation>
    <scope>NUCLEOTIDE SEQUENCE [LARGE SCALE GENOMIC DNA]</scope>
    <source>
        <strain evidence="2">LMG 21857</strain>
    </source>
</reference>
<accession>K6Z8Y8</accession>
<name>K6Z8Y8_9ALTE</name>
<dbReference type="PANTHER" id="PTHR35802:SF1">
    <property type="entry name" value="PROTEASE SYNTHASE AND SPORULATION PROTEIN PAI 2"/>
    <property type="match status" value="1"/>
</dbReference>
<keyword evidence="2" id="KW-1185">Reference proteome</keyword>
<dbReference type="InterPro" id="IPR007396">
    <property type="entry name" value="TR_PAI2-type"/>
</dbReference>
<evidence type="ECO:0000313" key="1">
    <source>
        <dbReference type="EMBL" id="GAC32636.1"/>
    </source>
</evidence>